<dbReference type="GO" id="GO:0008119">
    <property type="term" value="F:thiopurine S-methyltransferase activity"/>
    <property type="evidence" value="ECO:0007669"/>
    <property type="project" value="UniProtKB-UniRule"/>
</dbReference>
<evidence type="ECO:0000256" key="4">
    <source>
        <dbReference type="ARBA" id="ARBA00011905"/>
    </source>
</evidence>
<comment type="subcellular location">
    <subcellularLocation>
        <location evidence="2 9">Cytoplasm</location>
    </subcellularLocation>
</comment>
<evidence type="ECO:0000256" key="2">
    <source>
        <dbReference type="ARBA" id="ARBA00004496"/>
    </source>
</evidence>
<comment type="similarity">
    <text evidence="3 9">Belongs to the class I-like SAM-binding methyltransferase superfamily. TPMT family.</text>
</comment>
<organism evidence="10 11">
    <name type="scientific">Nitrosovibrio tenuis</name>
    <dbReference type="NCBI Taxonomy" id="1233"/>
    <lineage>
        <taxon>Bacteria</taxon>
        <taxon>Pseudomonadati</taxon>
        <taxon>Pseudomonadota</taxon>
        <taxon>Betaproteobacteria</taxon>
        <taxon>Nitrosomonadales</taxon>
        <taxon>Nitrosomonadaceae</taxon>
        <taxon>Nitrosovibrio</taxon>
    </lineage>
</organism>
<dbReference type="EMBL" id="FOBH01000018">
    <property type="protein sequence ID" value="SEL61954.1"/>
    <property type="molecule type" value="Genomic_DNA"/>
</dbReference>
<protein>
    <recommendedName>
        <fullName evidence="4 9">Thiopurine S-methyltransferase</fullName>
        <ecNumber evidence="4 9">2.1.1.67</ecNumber>
    </recommendedName>
    <alternativeName>
        <fullName evidence="9">Thiopurine methyltransferase</fullName>
    </alternativeName>
</protein>
<dbReference type="AlphaFoldDB" id="A0A1H7RQ38"/>
<evidence type="ECO:0000313" key="11">
    <source>
        <dbReference type="Proteomes" id="UP000198620"/>
    </source>
</evidence>
<keyword evidence="11" id="KW-1185">Reference proteome</keyword>
<dbReference type="OrthoDB" id="9778208at2"/>
<dbReference type="Proteomes" id="UP000198620">
    <property type="component" value="Unassembled WGS sequence"/>
</dbReference>
<accession>A0A1H7RQ38</accession>
<dbReference type="HAMAP" id="MF_00812">
    <property type="entry name" value="Thiopur_methtran"/>
    <property type="match status" value="1"/>
</dbReference>
<dbReference type="NCBIfam" id="TIGR03840">
    <property type="entry name" value="TMPT_Se_Te"/>
    <property type="match status" value="1"/>
</dbReference>
<dbReference type="EC" id="2.1.1.67" evidence="4 9"/>
<evidence type="ECO:0000256" key="6">
    <source>
        <dbReference type="ARBA" id="ARBA00022603"/>
    </source>
</evidence>
<dbReference type="GO" id="GO:0005737">
    <property type="term" value="C:cytoplasm"/>
    <property type="evidence" value="ECO:0007669"/>
    <property type="project" value="UniProtKB-SubCell"/>
</dbReference>
<dbReference type="InterPro" id="IPR029063">
    <property type="entry name" value="SAM-dependent_MTases_sf"/>
</dbReference>
<feature type="binding site" evidence="9">
    <location>
        <position position="65"/>
    </location>
    <ligand>
        <name>S-adenosyl-L-methionine</name>
        <dbReference type="ChEBI" id="CHEBI:59789"/>
    </ligand>
</feature>
<dbReference type="STRING" id="1233.SAMN05216387_11840"/>
<evidence type="ECO:0000256" key="8">
    <source>
        <dbReference type="ARBA" id="ARBA00022691"/>
    </source>
</evidence>
<dbReference type="InterPro" id="IPR008854">
    <property type="entry name" value="TPMT"/>
</dbReference>
<dbReference type="FunFam" id="3.40.50.150:FF:000101">
    <property type="entry name" value="Thiopurine S-methyltransferase"/>
    <property type="match status" value="1"/>
</dbReference>
<evidence type="ECO:0000256" key="3">
    <source>
        <dbReference type="ARBA" id="ARBA00008145"/>
    </source>
</evidence>
<evidence type="ECO:0000256" key="7">
    <source>
        <dbReference type="ARBA" id="ARBA00022679"/>
    </source>
</evidence>
<feature type="binding site" evidence="9">
    <location>
        <position position="127"/>
    </location>
    <ligand>
        <name>S-adenosyl-L-methionine</name>
        <dbReference type="ChEBI" id="CHEBI:59789"/>
    </ligand>
</feature>
<keyword evidence="7 9" id="KW-0808">Transferase</keyword>
<keyword evidence="8 9" id="KW-0949">S-adenosyl-L-methionine</keyword>
<sequence>MKDYWNERWKREDIGFHQNEINPYLRRYWQELHLARGSEVFVPLCGKSRDMLWLRNQGYSVLGVELSPIAVCAFFEENGYTRRLIREKSDQLDPFNRWKADGIRILCGDFFDLSKDDLAKTSAVYDRASLVALPPDIRALYTFHLLSILPPGTQILLITFDYPQREMPGPPFAVSTEEVEALYRGRAEIRLLAQLDVLEQNPRFRERGLSRLHESIFLLSSR</sequence>
<dbReference type="GO" id="GO:0032259">
    <property type="term" value="P:methylation"/>
    <property type="evidence" value="ECO:0007669"/>
    <property type="project" value="UniProtKB-KW"/>
</dbReference>
<name>A0A1H7RQ38_9PROT</name>
<dbReference type="GO" id="GO:0010038">
    <property type="term" value="P:response to metal ion"/>
    <property type="evidence" value="ECO:0007669"/>
    <property type="project" value="InterPro"/>
</dbReference>
<dbReference type="SUPFAM" id="SSF53335">
    <property type="entry name" value="S-adenosyl-L-methionine-dependent methyltransferases"/>
    <property type="match status" value="1"/>
</dbReference>
<dbReference type="NCBIfam" id="NF009732">
    <property type="entry name" value="PRK13255.1"/>
    <property type="match status" value="1"/>
</dbReference>
<dbReference type="InterPro" id="IPR022474">
    <property type="entry name" value="Thiopur_S-MeTfrase_Se/Te_detox"/>
</dbReference>
<dbReference type="RefSeq" id="WP_090829600.1">
    <property type="nucleotide sequence ID" value="NZ_FOBH01000018.1"/>
</dbReference>
<dbReference type="PIRSF" id="PIRSF023956">
    <property type="entry name" value="Thiopurine_S-methyltransferase"/>
    <property type="match status" value="1"/>
</dbReference>
<comment type="catalytic activity">
    <reaction evidence="1 9">
        <text>S-adenosyl-L-methionine + a thiopurine = S-adenosyl-L-homocysteine + a thiopurine S-methylether.</text>
        <dbReference type="EC" id="2.1.1.67"/>
    </reaction>
</comment>
<evidence type="ECO:0000256" key="9">
    <source>
        <dbReference type="HAMAP-Rule" id="MF_00812"/>
    </source>
</evidence>
<dbReference type="PANTHER" id="PTHR10259">
    <property type="entry name" value="THIOPURINE S-METHYLTRANSFERASE"/>
    <property type="match status" value="1"/>
</dbReference>
<feature type="binding site" evidence="9">
    <location>
        <position position="9"/>
    </location>
    <ligand>
        <name>S-adenosyl-L-methionine</name>
        <dbReference type="ChEBI" id="CHEBI:59789"/>
    </ligand>
</feature>
<dbReference type="PANTHER" id="PTHR10259:SF11">
    <property type="entry name" value="THIOPURINE S-METHYLTRANSFERASE"/>
    <property type="match status" value="1"/>
</dbReference>
<reference evidence="10 11" key="1">
    <citation type="submission" date="2016-10" db="EMBL/GenBank/DDBJ databases">
        <authorList>
            <person name="de Groot N.N."/>
        </authorList>
    </citation>
    <scope>NUCLEOTIDE SEQUENCE [LARGE SCALE GENOMIC DNA]</scope>
    <source>
        <strain evidence="10 11">Nv1</strain>
    </source>
</reference>
<gene>
    <name evidence="9" type="primary">tpm</name>
    <name evidence="10" type="ORF">SAMN05216387_11840</name>
</gene>
<evidence type="ECO:0000256" key="1">
    <source>
        <dbReference type="ARBA" id="ARBA00000903"/>
    </source>
</evidence>
<feature type="binding site" evidence="9">
    <location>
        <position position="44"/>
    </location>
    <ligand>
        <name>S-adenosyl-L-methionine</name>
        <dbReference type="ChEBI" id="CHEBI:59789"/>
    </ligand>
</feature>
<dbReference type="InterPro" id="IPR025835">
    <property type="entry name" value="Thiopurine_S-MeTrfase"/>
</dbReference>
<keyword evidence="6 9" id="KW-0489">Methyltransferase</keyword>
<proteinExistence type="inferred from homology"/>
<evidence type="ECO:0000313" key="10">
    <source>
        <dbReference type="EMBL" id="SEL61954.1"/>
    </source>
</evidence>
<keyword evidence="5 9" id="KW-0963">Cytoplasm</keyword>
<dbReference type="PROSITE" id="PS51585">
    <property type="entry name" value="SAM_MT_TPMT"/>
    <property type="match status" value="1"/>
</dbReference>
<dbReference type="Gene3D" id="3.40.50.150">
    <property type="entry name" value="Vaccinia Virus protein VP39"/>
    <property type="match status" value="1"/>
</dbReference>
<evidence type="ECO:0000256" key="5">
    <source>
        <dbReference type="ARBA" id="ARBA00022490"/>
    </source>
</evidence>
<dbReference type="Pfam" id="PF05724">
    <property type="entry name" value="TPMT"/>
    <property type="match status" value="1"/>
</dbReference>